<dbReference type="Pfam" id="PF26449">
    <property type="entry name" value="DUF8128"/>
    <property type="match status" value="1"/>
</dbReference>
<dbReference type="Pfam" id="PF01935">
    <property type="entry name" value="DUF87"/>
    <property type="match status" value="1"/>
</dbReference>
<feature type="domain" description="Helicase HerA central" evidence="2">
    <location>
        <begin position="409"/>
        <end position="629"/>
    </location>
</feature>
<comment type="caution">
    <text evidence="4">The sequence shown here is derived from an EMBL/GenBank/DDBJ whole genome shotgun (WGS) entry which is preliminary data.</text>
</comment>
<feature type="transmembrane region" description="Helical" evidence="1">
    <location>
        <begin position="6"/>
        <end position="24"/>
    </location>
</feature>
<dbReference type="Gene3D" id="3.40.50.300">
    <property type="entry name" value="P-loop containing nucleotide triphosphate hydrolases"/>
    <property type="match status" value="2"/>
</dbReference>
<dbReference type="Proteomes" id="UP000177371">
    <property type="component" value="Unassembled WGS sequence"/>
</dbReference>
<keyword evidence="1" id="KW-0472">Membrane</keyword>
<dbReference type="InterPro" id="IPR027417">
    <property type="entry name" value="P-loop_NTPase"/>
</dbReference>
<gene>
    <name evidence="4" type="ORF">A2W32_02405</name>
</gene>
<dbReference type="EMBL" id="MEUT01000030">
    <property type="protein sequence ID" value="OGC51069.1"/>
    <property type="molecule type" value="Genomic_DNA"/>
</dbReference>
<organism evidence="4 5">
    <name type="scientific">candidate division WWE3 bacterium RBG_16_37_10</name>
    <dbReference type="NCBI Taxonomy" id="1802610"/>
    <lineage>
        <taxon>Bacteria</taxon>
        <taxon>Katanobacteria</taxon>
    </lineage>
</organism>
<feature type="domain" description="DUF8128" evidence="3">
    <location>
        <begin position="77"/>
        <end position="370"/>
    </location>
</feature>
<dbReference type="CDD" id="cd01127">
    <property type="entry name" value="TrwB_TraG_TraD_VirD4"/>
    <property type="match status" value="1"/>
</dbReference>
<dbReference type="InterPro" id="IPR008571">
    <property type="entry name" value="HerA-like"/>
</dbReference>
<dbReference type="PANTHER" id="PTHR42957">
    <property type="entry name" value="HELICASE MJ1565-RELATED"/>
    <property type="match status" value="1"/>
</dbReference>
<evidence type="ECO:0000259" key="3">
    <source>
        <dbReference type="Pfam" id="PF26449"/>
    </source>
</evidence>
<protein>
    <submittedName>
        <fullName evidence="4">Uncharacterized protein</fullName>
    </submittedName>
</protein>
<reference evidence="4 5" key="1">
    <citation type="journal article" date="2016" name="Nat. Commun.">
        <title>Thousands of microbial genomes shed light on interconnected biogeochemical processes in an aquifer system.</title>
        <authorList>
            <person name="Anantharaman K."/>
            <person name="Brown C.T."/>
            <person name="Hug L.A."/>
            <person name="Sharon I."/>
            <person name="Castelle C.J."/>
            <person name="Probst A.J."/>
            <person name="Thomas B.C."/>
            <person name="Singh A."/>
            <person name="Wilkins M.J."/>
            <person name="Karaoz U."/>
            <person name="Brodie E.L."/>
            <person name="Williams K.H."/>
            <person name="Hubbard S.S."/>
            <person name="Banfield J.F."/>
        </authorList>
    </citation>
    <scope>NUCLEOTIDE SEQUENCE [LARGE SCALE GENOMIC DNA]</scope>
</reference>
<sequence>MSDLYLFLPLIILFVVLFILFLRFKLSRKKFSIRKNENIVVLEVQMPKNIEDTGVQQASLAAESMYASLHGLLHEDPDLQEHLSFEIYSGPKGVRFFAAVPKTILKFVESQIYAQYPLASISYAEDYASFQPNDMEYEVNTLSLTKEQFFPIRMFRDYETEPLSVITSTMSEIQKGEEIWFQVLFKPIPDIWQKEGYDYVNALREGTLVKRPNLGLGSILHAIANELMLIGYTMLEQIFRSPTTTKTPARTDILKPTLPKLSPVQELELKSIENKLSKMGFLTQIRFVCIASSRDRVHVNTRSMSASVKQYATANSNSFVSFSEPNKEESLVFYKDRALDESKSFVCNIEELATIMHFPSSIMETPNISWIYSKKAEPPPNLPTKDCNLIGETIYRSYKVRFGIKNGDDRLRHMYLIGKSGTGKSTLFETMISQDIADGYGVGVLDPHGETIERVLEYIPDHRIKDVIYFDPSDVEKPVGLNLLEMEDMSQKNLMASALVSAIRQHFDYSWGPRLEYLLNYCILTLLEVPGTSMLGITRLLEDDNYRKYILHNVKDPVTVRFWENEYRDMKGNQKLVTEAIAPIQNKVNRFLASTTIRNILGQRKSTLNISDAMNNGKILLMNLSKGKIGADNANLLGALIVSRIQFMALQRAKIPYAQRRPFYLYVDEFQNFATGSFEEILSESRKYKLGLYLTHQFTAQLPEELLKAVYGNVGTIATFSLGAPDARMLASEFAPYFGEEDIISLERFHIYIKLMVDGMTSPPFSAKILLPWDPESAVRPKFTENKQRVIEYSRQTYGADREVVETKINKWVETKFDKGLAIAQEIKDKKIQEGVPDQVYQTPLS</sequence>
<dbReference type="SUPFAM" id="SSF52540">
    <property type="entry name" value="P-loop containing nucleoside triphosphate hydrolases"/>
    <property type="match status" value="1"/>
</dbReference>
<accession>A0A1F4V1M4</accession>
<evidence type="ECO:0000259" key="2">
    <source>
        <dbReference type="Pfam" id="PF01935"/>
    </source>
</evidence>
<keyword evidence="1" id="KW-0812">Transmembrane</keyword>
<dbReference type="STRING" id="1802610.A2W32_02405"/>
<dbReference type="InterPro" id="IPR002789">
    <property type="entry name" value="HerA_central"/>
</dbReference>
<evidence type="ECO:0000313" key="4">
    <source>
        <dbReference type="EMBL" id="OGC51069.1"/>
    </source>
</evidence>
<name>A0A1F4V1M4_UNCKA</name>
<keyword evidence="1" id="KW-1133">Transmembrane helix</keyword>
<dbReference type="AlphaFoldDB" id="A0A1F4V1M4"/>
<dbReference type="PANTHER" id="PTHR42957:SF1">
    <property type="entry name" value="HELICASE MJ1565-RELATED"/>
    <property type="match status" value="1"/>
</dbReference>
<proteinExistence type="predicted"/>
<evidence type="ECO:0000256" key="1">
    <source>
        <dbReference type="SAM" id="Phobius"/>
    </source>
</evidence>
<evidence type="ECO:0000313" key="5">
    <source>
        <dbReference type="Proteomes" id="UP000177371"/>
    </source>
</evidence>
<dbReference type="InterPro" id="IPR058441">
    <property type="entry name" value="DUF8128"/>
</dbReference>